<dbReference type="PRINTS" id="PR00183">
    <property type="entry name" value="ECOLIPORIN"/>
</dbReference>
<keyword evidence="10 11" id="KW-0998">Cell outer membrane</keyword>
<dbReference type="PANTHER" id="PTHR34501">
    <property type="entry name" value="PROTEIN YDDL-RELATED"/>
    <property type="match status" value="1"/>
</dbReference>
<evidence type="ECO:0000256" key="1">
    <source>
        <dbReference type="ARBA" id="ARBA00004571"/>
    </source>
</evidence>
<feature type="signal peptide" evidence="12">
    <location>
        <begin position="1"/>
        <end position="23"/>
    </location>
</feature>
<evidence type="ECO:0000256" key="11">
    <source>
        <dbReference type="RuleBase" id="RU000469"/>
    </source>
</evidence>
<evidence type="ECO:0000256" key="10">
    <source>
        <dbReference type="ARBA" id="ARBA00023237"/>
    </source>
</evidence>
<evidence type="ECO:0000256" key="9">
    <source>
        <dbReference type="ARBA" id="ARBA00023136"/>
    </source>
</evidence>
<gene>
    <name evidence="13" type="ORF">HA50_25635</name>
</gene>
<dbReference type="PANTHER" id="PTHR34501:SF1">
    <property type="entry name" value="OUTER MEMBRANE PORIN C"/>
    <property type="match status" value="1"/>
</dbReference>
<dbReference type="InterPro" id="IPR023614">
    <property type="entry name" value="Porin_dom_sf"/>
</dbReference>
<dbReference type="AlphaFoldDB" id="A0A1X1ELZ6"/>
<dbReference type="Proteomes" id="UP000193749">
    <property type="component" value="Unassembled WGS sequence"/>
</dbReference>
<keyword evidence="6 12" id="KW-0732">Signal</keyword>
<sequence>MKTPIRKLSLAIAGFIVASAAHSAEVYNKDGNKLDINGMVVGENYISNDKSVNGDQSYMRFGFRGETQISDQLTGYGQWQAQWNLNQTENQTNQMYTRIGYAGLKYGNYGSFDYGRNSGIMYDAFSYTDMQPEFDGLTYNSDQFLFHRGNGLATYRNDNFFGLVDGLHFALQYQGKNDGGGEPGVRDVLRQNGDTFGMSASYDIGAGFSIAGAFMSGDRTNEQNSLTSGIMGHGSKAEAYTGAIKYDANNVYLAVMYARAYNASRFGSASSDDSAYGYANQSDLFEAYAGYTFDFGLVPFIGYNQTRGKHLGASADGNTYGNQDLVKFVDIGATYNFNKNMNAYVDYQINLMDSSEFSQSAGISTSDVVAVGMVYQF</sequence>
<evidence type="ECO:0000256" key="6">
    <source>
        <dbReference type="ARBA" id="ARBA00022729"/>
    </source>
</evidence>
<evidence type="ECO:0000313" key="13">
    <source>
        <dbReference type="EMBL" id="ORM89967.1"/>
    </source>
</evidence>
<proteinExistence type="inferred from homology"/>
<dbReference type="SUPFAM" id="SSF56935">
    <property type="entry name" value="Porins"/>
    <property type="match status" value="1"/>
</dbReference>
<dbReference type="RefSeq" id="WP_084879684.1">
    <property type="nucleotide sequence ID" value="NZ_JAGGMY010000002.1"/>
</dbReference>
<dbReference type="InterPro" id="IPR001897">
    <property type="entry name" value="Porin_gammaproteobac"/>
</dbReference>
<evidence type="ECO:0000256" key="12">
    <source>
        <dbReference type="SAM" id="SignalP"/>
    </source>
</evidence>
<keyword evidence="5 11" id="KW-0812">Transmembrane</keyword>
<dbReference type="Pfam" id="PF00267">
    <property type="entry name" value="Porin_1"/>
    <property type="match status" value="1"/>
</dbReference>
<name>A0A1X1ELZ6_PANCY</name>
<keyword evidence="7 11" id="KW-0406">Ion transport</keyword>
<dbReference type="GO" id="GO:0015288">
    <property type="term" value="F:porin activity"/>
    <property type="evidence" value="ECO:0007669"/>
    <property type="project" value="UniProtKB-KW"/>
</dbReference>
<dbReference type="InterPro" id="IPR033900">
    <property type="entry name" value="Gram_neg_porin_domain"/>
</dbReference>
<evidence type="ECO:0000256" key="8">
    <source>
        <dbReference type="ARBA" id="ARBA00023114"/>
    </source>
</evidence>
<dbReference type="OrthoDB" id="5582772at2"/>
<comment type="caution">
    <text evidence="13">The sequence shown here is derived from an EMBL/GenBank/DDBJ whole genome shotgun (WGS) entry which is preliminary data.</text>
</comment>
<reference evidence="13 14" key="1">
    <citation type="journal article" date="2017" name="Antonie Van Leeuwenhoek">
        <title>Phylogenomic resolution of the bacterial genus Pantoea and its relationship with Erwinia and Tatumella.</title>
        <authorList>
            <person name="Palmer M."/>
            <person name="Steenkamp E.T."/>
            <person name="Coetzee M.P."/>
            <person name="Chan W.Y."/>
            <person name="van Zyl E."/>
            <person name="De Maayer P."/>
            <person name="Coutinho T.A."/>
            <person name="Blom J."/>
            <person name="Smits T.H."/>
            <person name="Duffy B."/>
            <person name="Venter S.N."/>
        </authorList>
    </citation>
    <scope>NUCLEOTIDE SEQUENCE [LARGE SCALE GENOMIC DNA]</scope>
    <source>
        <strain evidence="13 14">LMG 2657</strain>
    </source>
</reference>
<dbReference type="InterPro" id="IPR050298">
    <property type="entry name" value="Gram-neg_bact_OMP"/>
</dbReference>
<keyword evidence="9 11" id="KW-0472">Membrane</keyword>
<dbReference type="CDD" id="cd00342">
    <property type="entry name" value="gram_neg_porins"/>
    <property type="match status" value="1"/>
</dbReference>
<keyword evidence="14" id="KW-1185">Reference proteome</keyword>
<dbReference type="Gene3D" id="2.40.160.10">
    <property type="entry name" value="Porin"/>
    <property type="match status" value="1"/>
</dbReference>
<keyword evidence="3 11" id="KW-0813">Transport</keyword>
<evidence type="ECO:0000256" key="3">
    <source>
        <dbReference type="ARBA" id="ARBA00022448"/>
    </source>
</evidence>
<dbReference type="NCBIfam" id="NF007841">
    <property type="entry name" value="PRK10554.1"/>
    <property type="match status" value="1"/>
</dbReference>
<dbReference type="GO" id="GO:0034220">
    <property type="term" value="P:monoatomic ion transmembrane transport"/>
    <property type="evidence" value="ECO:0007669"/>
    <property type="project" value="InterPro"/>
</dbReference>
<dbReference type="GO" id="GO:0009279">
    <property type="term" value="C:cell outer membrane"/>
    <property type="evidence" value="ECO:0007669"/>
    <property type="project" value="UniProtKB-SubCell"/>
</dbReference>
<comment type="subcellular location">
    <subcellularLocation>
        <location evidence="1 11">Cell outer membrane</location>
        <topology evidence="1 11">Multi-pass membrane protein</topology>
    </subcellularLocation>
</comment>
<feature type="chain" id="PRO_5012281353" evidence="12">
    <location>
        <begin position="24"/>
        <end position="377"/>
    </location>
</feature>
<keyword evidence="4" id="KW-1134">Transmembrane beta strand</keyword>
<evidence type="ECO:0000313" key="14">
    <source>
        <dbReference type="Proteomes" id="UP000193749"/>
    </source>
</evidence>
<evidence type="ECO:0000256" key="5">
    <source>
        <dbReference type="ARBA" id="ARBA00022692"/>
    </source>
</evidence>
<organism evidence="13 14">
    <name type="scientific">Pantoea cypripedii</name>
    <name type="common">Pectobacterium cypripedii</name>
    <name type="synonym">Erwinia cypripedii</name>
    <dbReference type="NCBI Taxonomy" id="55209"/>
    <lineage>
        <taxon>Bacteria</taxon>
        <taxon>Pseudomonadati</taxon>
        <taxon>Pseudomonadota</taxon>
        <taxon>Gammaproteobacteria</taxon>
        <taxon>Enterobacterales</taxon>
        <taxon>Erwiniaceae</taxon>
        <taxon>Pantoea</taxon>
    </lineage>
</organism>
<dbReference type="InterPro" id="IPR013793">
    <property type="entry name" value="Porin_Gram-ve_CS"/>
</dbReference>
<dbReference type="PROSITE" id="PS00576">
    <property type="entry name" value="GRAM_NEG_PORIN"/>
    <property type="match status" value="1"/>
</dbReference>
<evidence type="ECO:0000256" key="2">
    <source>
        <dbReference type="ARBA" id="ARBA00007539"/>
    </source>
</evidence>
<dbReference type="GO" id="GO:0046930">
    <property type="term" value="C:pore complex"/>
    <property type="evidence" value="ECO:0007669"/>
    <property type="project" value="UniProtKB-KW"/>
</dbReference>
<dbReference type="EMBL" id="MLJI01000002">
    <property type="protein sequence ID" value="ORM89967.1"/>
    <property type="molecule type" value="Genomic_DNA"/>
</dbReference>
<comment type="similarity">
    <text evidence="2 11">Belongs to the Gram-negative porin family.</text>
</comment>
<evidence type="ECO:0000256" key="7">
    <source>
        <dbReference type="ARBA" id="ARBA00023065"/>
    </source>
</evidence>
<dbReference type="STRING" id="55209.HA50_25635"/>
<protein>
    <submittedName>
        <fullName evidence="13">Porin OmpC</fullName>
    </submittedName>
</protein>
<dbReference type="PRINTS" id="PR00182">
    <property type="entry name" value="ECOLNEIPORIN"/>
</dbReference>
<keyword evidence="8 11" id="KW-0626">Porin</keyword>
<accession>A0A1X1ELZ6</accession>
<dbReference type="InterPro" id="IPR001702">
    <property type="entry name" value="Porin_Gram-ve"/>
</dbReference>
<evidence type="ECO:0000256" key="4">
    <source>
        <dbReference type="ARBA" id="ARBA00022452"/>
    </source>
</evidence>
<comment type="subunit">
    <text evidence="11">Homotrimer.</text>
</comment>